<accession>A0A1U8B032</accession>
<feature type="region of interest" description="Disordered" evidence="1">
    <location>
        <begin position="326"/>
        <end position="347"/>
    </location>
</feature>
<dbReference type="Proteomes" id="UP000189703">
    <property type="component" value="Unplaced"/>
</dbReference>
<dbReference type="RefSeq" id="XP_010272406.1">
    <property type="nucleotide sequence ID" value="XM_010274104.2"/>
</dbReference>
<evidence type="ECO:0000313" key="2">
    <source>
        <dbReference type="Proteomes" id="UP000189703"/>
    </source>
</evidence>
<gene>
    <name evidence="3 4 5 6 7 8" type="primary">LOC104608197</name>
</gene>
<dbReference type="PANTHER" id="PTHR44376:SF8">
    <property type="entry name" value="TRANSCRIPTIONAL COREPRESSOR LEUNIG-LIKE"/>
    <property type="match status" value="1"/>
</dbReference>
<feature type="compositionally biased region" description="Low complexity" evidence="1">
    <location>
        <begin position="332"/>
        <end position="347"/>
    </location>
</feature>
<name>A0A1U8B032_NELNU</name>
<dbReference type="GeneID" id="104608197"/>
<sequence length="435" mass="49620">MMAGLNFDARMMLDRYLYDYFLRKNMHTTAWIFKKEAEVADGPLWISSPEGFLWDWWSLFYDVYTSRERKDHLTNEQPSFEDYRQGISLDRFIPLESTSYSVPEAMFPRTGLREAELNKGVFPIPLNGLPLTGFDQIPSGLGKQILKSVPQTPVQQQFQMLRGKIKKEHVAQALPYTPQKLMPSLPRNITYSDQVLLKDVLKRNDGHGTGNFDFQHIGSPIAAMPRMEKTAPTAEIISQLKQNAQHDQICQQFQEIGSKRKDRPGHGTGDAAVEGDHAGSSAKSVIPTCVQMECTILPQSNRASRMQIMHDLDKIGQAETLQKMDDMDGKNDSTTQQSSTTCDNSNNPKVGRLEELTLLRQRSQLLSQLLELWNPTRRVVKQRKFQHMMDPSPHCHICNVLKWLPLPVVASVWNHGNEARPRFSLQLRVIVLSYS</sequence>
<evidence type="ECO:0000313" key="6">
    <source>
        <dbReference type="RefSeq" id="XP_010272408.1"/>
    </source>
</evidence>
<evidence type="ECO:0000313" key="5">
    <source>
        <dbReference type="RefSeq" id="XP_010272407.1"/>
    </source>
</evidence>
<dbReference type="InterPro" id="IPR006594">
    <property type="entry name" value="LisH"/>
</dbReference>
<evidence type="ECO:0000256" key="1">
    <source>
        <dbReference type="SAM" id="MobiDB-lite"/>
    </source>
</evidence>
<evidence type="ECO:0000313" key="7">
    <source>
        <dbReference type="RefSeq" id="XP_010272409.1"/>
    </source>
</evidence>
<dbReference type="OrthoDB" id="5600002at2759"/>
<dbReference type="STRING" id="4432.A0A1U8B032"/>
<evidence type="ECO:0000313" key="3">
    <source>
        <dbReference type="RefSeq" id="XP_010272405.1"/>
    </source>
</evidence>
<dbReference type="RefSeq" id="XP_010272409.1">
    <property type="nucleotide sequence ID" value="XM_010274107.2"/>
</dbReference>
<dbReference type="PROSITE" id="PS50896">
    <property type="entry name" value="LISH"/>
    <property type="match status" value="1"/>
</dbReference>
<dbReference type="PANTHER" id="PTHR44376">
    <property type="entry name" value="TRANSCRIPTIONAL REGULATOR OF FILAMENTOUS GROWTH FLO8"/>
    <property type="match status" value="1"/>
</dbReference>
<dbReference type="RefSeq" id="XP_019055116.1">
    <property type="nucleotide sequence ID" value="XM_019199571.1"/>
</dbReference>
<feature type="region of interest" description="Disordered" evidence="1">
    <location>
        <begin position="258"/>
        <end position="280"/>
    </location>
</feature>
<evidence type="ECO:0000313" key="8">
    <source>
        <dbReference type="RefSeq" id="XP_019055116.1"/>
    </source>
</evidence>
<organism evidence="2 7">
    <name type="scientific">Nelumbo nucifera</name>
    <name type="common">Sacred lotus</name>
    <dbReference type="NCBI Taxonomy" id="4432"/>
    <lineage>
        <taxon>Eukaryota</taxon>
        <taxon>Viridiplantae</taxon>
        <taxon>Streptophyta</taxon>
        <taxon>Embryophyta</taxon>
        <taxon>Tracheophyta</taxon>
        <taxon>Spermatophyta</taxon>
        <taxon>Magnoliopsida</taxon>
        <taxon>Proteales</taxon>
        <taxon>Nelumbonaceae</taxon>
        <taxon>Nelumbo</taxon>
    </lineage>
</organism>
<proteinExistence type="predicted"/>
<dbReference type="RefSeq" id="XP_010272405.1">
    <property type="nucleotide sequence ID" value="XM_010274103.2"/>
</dbReference>
<dbReference type="AlphaFoldDB" id="A0A1U8B032"/>
<keyword evidence="2" id="KW-1185">Reference proteome</keyword>
<evidence type="ECO:0000313" key="4">
    <source>
        <dbReference type="RefSeq" id="XP_010272406.1"/>
    </source>
</evidence>
<dbReference type="GO" id="GO:0003714">
    <property type="term" value="F:transcription corepressor activity"/>
    <property type="evidence" value="ECO:0007669"/>
    <property type="project" value="InterPro"/>
</dbReference>
<protein>
    <submittedName>
        <fullName evidence="3 4">Uncharacterized protein LOC104608197 isoform X1</fullName>
    </submittedName>
</protein>
<dbReference type="RefSeq" id="XP_010272407.1">
    <property type="nucleotide sequence ID" value="XM_010274105.2"/>
</dbReference>
<dbReference type="eggNOG" id="KOG0266">
    <property type="taxonomic scope" value="Eukaryota"/>
</dbReference>
<reference evidence="3 4" key="1">
    <citation type="submission" date="2025-04" db="UniProtKB">
        <authorList>
            <consortium name="RefSeq"/>
        </authorList>
    </citation>
    <scope>IDENTIFICATION</scope>
</reference>
<dbReference type="RefSeq" id="XP_010272408.1">
    <property type="nucleotide sequence ID" value="XM_010274106.2"/>
</dbReference>
<dbReference type="KEGG" id="nnu:104608197"/>
<dbReference type="InterPro" id="IPR044716">
    <property type="entry name" value="LEUNIG-like"/>
</dbReference>